<dbReference type="Pfam" id="PF13378">
    <property type="entry name" value="MR_MLE_C"/>
    <property type="match status" value="1"/>
</dbReference>
<dbReference type="GO" id="GO:0000287">
    <property type="term" value="F:magnesium ion binding"/>
    <property type="evidence" value="ECO:0007669"/>
    <property type="project" value="UniProtKB-ARBA"/>
</dbReference>
<evidence type="ECO:0000256" key="5">
    <source>
        <dbReference type="ARBA" id="ARBA00022842"/>
    </source>
</evidence>
<dbReference type="InterPro" id="IPR018110">
    <property type="entry name" value="Mandel_Rmase/mucon_lact_enz_CS"/>
</dbReference>
<feature type="domain" description="Mandelate racemase/muconate lactonizing enzyme C-terminal" evidence="7">
    <location>
        <begin position="198"/>
        <end position="294"/>
    </location>
</feature>
<dbReference type="InterPro" id="IPR029065">
    <property type="entry name" value="Enolase_C-like"/>
</dbReference>
<dbReference type="EC" id="4.2.1.68" evidence="3"/>
<organism evidence="8 9">
    <name type="scientific">Agrobacterium tumefaciens</name>
    <dbReference type="NCBI Taxonomy" id="358"/>
    <lineage>
        <taxon>Bacteria</taxon>
        <taxon>Pseudomonadati</taxon>
        <taxon>Pseudomonadota</taxon>
        <taxon>Alphaproteobacteria</taxon>
        <taxon>Hyphomicrobiales</taxon>
        <taxon>Rhizobiaceae</taxon>
        <taxon>Rhizobium/Agrobacterium group</taxon>
        <taxon>Agrobacterium</taxon>
        <taxon>Agrobacterium tumefaciens complex</taxon>
    </lineage>
</organism>
<evidence type="ECO:0000256" key="6">
    <source>
        <dbReference type="ARBA" id="ARBA00023239"/>
    </source>
</evidence>
<dbReference type="PANTHER" id="PTHR13794:SF58">
    <property type="entry name" value="MITOCHONDRIAL ENOLASE SUPERFAMILY MEMBER 1"/>
    <property type="match status" value="1"/>
</dbReference>
<keyword evidence="5" id="KW-0460">Magnesium</keyword>
<name>A0AAE6BD88_AGRTU</name>
<reference evidence="8 9" key="1">
    <citation type="submission" date="2019-04" db="EMBL/GenBank/DDBJ databases">
        <title>Complete genome sequence of Agrobacterium tumefaciens CFBP5877.</title>
        <authorList>
            <person name="Huang Y.-Y."/>
            <person name="Chiang H.-Y."/>
            <person name="Chou L."/>
            <person name="Lai E.-M."/>
            <person name="Kuo C.-H."/>
        </authorList>
    </citation>
    <scope>NUCLEOTIDE SEQUENCE [LARGE SCALE GENOMIC DNA]</scope>
    <source>
        <strain evidence="8 9">CFBP5877</strain>
    </source>
</reference>
<dbReference type="CDD" id="cd03324">
    <property type="entry name" value="rTSbeta_L-fuconate_dehydratase"/>
    <property type="match status" value="1"/>
</dbReference>
<protein>
    <recommendedName>
        <fullName evidence="3">L-fuconate dehydratase</fullName>
        <ecNumber evidence="3">4.2.1.68</ecNumber>
    </recommendedName>
</protein>
<comment type="cofactor">
    <cofactor evidence="2">
        <name>Mg(2+)</name>
        <dbReference type="ChEBI" id="CHEBI:18420"/>
    </cofactor>
</comment>
<evidence type="ECO:0000256" key="3">
    <source>
        <dbReference type="ARBA" id="ARBA00013142"/>
    </source>
</evidence>
<dbReference type="SUPFAM" id="SSF54826">
    <property type="entry name" value="Enolase N-terminal domain-like"/>
    <property type="match status" value="1"/>
</dbReference>
<keyword evidence="4" id="KW-0479">Metal-binding</keyword>
<dbReference type="SMART" id="SM00922">
    <property type="entry name" value="MR_MLE"/>
    <property type="match status" value="1"/>
</dbReference>
<accession>A0AAE6BD88</accession>
<dbReference type="EMBL" id="CP039897">
    <property type="protein sequence ID" value="QCL79858.1"/>
    <property type="molecule type" value="Genomic_DNA"/>
</dbReference>
<dbReference type="Gene3D" id="3.30.390.10">
    <property type="entry name" value="Enolase-like, N-terminal domain"/>
    <property type="match status" value="1"/>
</dbReference>
<evidence type="ECO:0000313" key="9">
    <source>
        <dbReference type="Proteomes" id="UP000298579"/>
    </source>
</evidence>
<dbReference type="GO" id="GO:0009063">
    <property type="term" value="P:amino acid catabolic process"/>
    <property type="evidence" value="ECO:0007669"/>
    <property type="project" value="InterPro"/>
</dbReference>
<dbReference type="SUPFAM" id="SSF51604">
    <property type="entry name" value="Enolase C-terminal domain-like"/>
    <property type="match status" value="1"/>
</dbReference>
<evidence type="ECO:0000256" key="1">
    <source>
        <dbReference type="ARBA" id="ARBA00001737"/>
    </source>
</evidence>
<dbReference type="InterPro" id="IPR013341">
    <property type="entry name" value="Mandelate_racemase_N_dom"/>
</dbReference>
<dbReference type="InterPro" id="IPR046945">
    <property type="entry name" value="RHMD-like"/>
</dbReference>
<dbReference type="Proteomes" id="UP000298579">
    <property type="component" value="Chromosome circular"/>
</dbReference>
<evidence type="ECO:0000259" key="7">
    <source>
        <dbReference type="SMART" id="SM00922"/>
    </source>
</evidence>
<dbReference type="Pfam" id="PF02746">
    <property type="entry name" value="MR_MLE_N"/>
    <property type="match status" value="1"/>
</dbReference>
<dbReference type="GO" id="GO:0050023">
    <property type="term" value="F:L-fuconate dehydratase activity"/>
    <property type="evidence" value="ECO:0007669"/>
    <property type="project" value="UniProtKB-EC"/>
</dbReference>
<dbReference type="FunFam" id="3.20.20.120:FF:000007">
    <property type="entry name" value="Mitochondrial enolase superfamily member 1"/>
    <property type="match status" value="1"/>
</dbReference>
<keyword evidence="6" id="KW-0456">Lyase</keyword>
<dbReference type="InterPro" id="IPR036849">
    <property type="entry name" value="Enolase-like_C_sf"/>
</dbReference>
<dbReference type="SFLD" id="SFLDF00111">
    <property type="entry name" value="L-fuconate_dehydratase"/>
    <property type="match status" value="1"/>
</dbReference>
<dbReference type="SFLD" id="SFLDS00001">
    <property type="entry name" value="Enolase"/>
    <property type="match status" value="1"/>
</dbReference>
<dbReference type="InterPro" id="IPR013342">
    <property type="entry name" value="Mandelate_racemase_C"/>
</dbReference>
<comment type="catalytic activity">
    <reaction evidence="1">
        <text>L-fuconate = 2-dehydro-3-deoxy-L-fuconate + H2O</text>
        <dbReference type="Rhea" id="RHEA:22772"/>
        <dbReference type="ChEBI" id="CHEBI:15377"/>
        <dbReference type="ChEBI" id="CHEBI:21291"/>
        <dbReference type="ChEBI" id="CHEBI:37448"/>
        <dbReference type="EC" id="4.2.1.68"/>
    </reaction>
</comment>
<evidence type="ECO:0000313" key="8">
    <source>
        <dbReference type="EMBL" id="QCL79858.1"/>
    </source>
</evidence>
<dbReference type="AlphaFoldDB" id="A0AAE6BD88"/>
<evidence type="ECO:0000256" key="2">
    <source>
        <dbReference type="ARBA" id="ARBA00001946"/>
    </source>
</evidence>
<dbReference type="SFLD" id="SFLDG00179">
    <property type="entry name" value="mandelate_racemase"/>
    <property type="match status" value="1"/>
</dbReference>
<dbReference type="InterPro" id="IPR029017">
    <property type="entry name" value="Enolase-like_N"/>
</dbReference>
<proteinExistence type="predicted"/>
<evidence type="ECO:0000256" key="4">
    <source>
        <dbReference type="ARBA" id="ARBA00022723"/>
    </source>
</evidence>
<gene>
    <name evidence="8" type="ORF">CFBP5877_12790</name>
</gene>
<dbReference type="RefSeq" id="WP_080827015.1">
    <property type="nucleotide sequence ID" value="NZ_CP039888.1"/>
</dbReference>
<sequence>MTKITDLRVFDLRFPTSQSLDGSDAMNPDPDYSAAYVILDTDEPGLKGHGLTFTIGRGNDICCMAIEAMRHLVVGTDLATVTENPGKYWRHLTSDSQLRWIGPDKGAMHLATGAVVNAVWDLLAKKAGKPVWQLVADMSPEEIADIVDYRYLTDVLTRDDALAILRKAEAGKKERIETLKNEGYACYTTSAGWLGYDDAKLRRLCQEAIDAGFNHVKMKVGRDLEDDIRRLTIAREVIGPDRYLMIDANQVWEVDQAIEWVNKLAFSKPFFIEEPTSPDDVAGHRKIRAAIGPVKVATGEMCQNRIMFKQFIAEGAIDVVQIDSCRMGGLNEVLAVLLIAAKYNLPVWPHAGGVGLCEYVQHLSMIDYLVVSGTKEGRVIEYVDHLHEHFIEPCDIRNAAYMPPKLPGFSIEMKPESIETYTFEE</sequence>
<dbReference type="InterPro" id="IPR034610">
    <property type="entry name" value="L-fuconate_dehydratase"/>
</dbReference>
<dbReference type="Gene3D" id="3.20.20.120">
    <property type="entry name" value="Enolase-like C-terminal domain"/>
    <property type="match status" value="1"/>
</dbReference>
<dbReference type="PROSITE" id="PS00909">
    <property type="entry name" value="MR_MLE_2"/>
    <property type="match status" value="1"/>
</dbReference>
<dbReference type="GO" id="GO:0016052">
    <property type="term" value="P:carbohydrate catabolic process"/>
    <property type="evidence" value="ECO:0007669"/>
    <property type="project" value="InterPro"/>
</dbReference>
<dbReference type="PANTHER" id="PTHR13794">
    <property type="entry name" value="ENOLASE SUPERFAMILY, MANDELATE RACEMASE"/>
    <property type="match status" value="1"/>
</dbReference>